<dbReference type="Pfam" id="PF08240">
    <property type="entry name" value="ADH_N"/>
    <property type="match status" value="1"/>
</dbReference>
<dbReference type="InterPro" id="IPR050700">
    <property type="entry name" value="YIM1/Zinc_Alcohol_DH_Fams"/>
</dbReference>
<dbReference type="InterPro" id="IPR020843">
    <property type="entry name" value="ER"/>
</dbReference>
<dbReference type="InterPro" id="IPR036291">
    <property type="entry name" value="NAD(P)-bd_dom_sf"/>
</dbReference>
<dbReference type="EMBL" id="JAMTCK010000017">
    <property type="protein sequence ID" value="MCP2169134.1"/>
    <property type="molecule type" value="Genomic_DNA"/>
</dbReference>
<protein>
    <submittedName>
        <fullName evidence="3">NADPH:quinone reductase</fullName>
    </submittedName>
</protein>
<dbReference type="CDD" id="cd05289">
    <property type="entry name" value="MDR_like_2"/>
    <property type="match status" value="1"/>
</dbReference>
<evidence type="ECO:0000256" key="1">
    <source>
        <dbReference type="ARBA" id="ARBA00023002"/>
    </source>
</evidence>
<dbReference type="SMART" id="SM00829">
    <property type="entry name" value="PKS_ER"/>
    <property type="match status" value="1"/>
</dbReference>
<dbReference type="Gene3D" id="3.40.50.720">
    <property type="entry name" value="NAD(P)-binding Rossmann-like Domain"/>
    <property type="match status" value="1"/>
</dbReference>
<feature type="domain" description="Enoyl reductase (ER)" evidence="2">
    <location>
        <begin position="14"/>
        <end position="314"/>
    </location>
</feature>
<dbReference type="InterPro" id="IPR013154">
    <property type="entry name" value="ADH-like_N"/>
</dbReference>
<dbReference type="Gene3D" id="3.90.180.10">
    <property type="entry name" value="Medium-chain alcohol dehydrogenases, catalytic domain"/>
    <property type="match status" value="1"/>
</dbReference>
<keyword evidence="4" id="KW-1185">Reference proteome</keyword>
<evidence type="ECO:0000313" key="4">
    <source>
        <dbReference type="Proteomes" id="UP001206128"/>
    </source>
</evidence>
<dbReference type="PANTHER" id="PTHR11695:SF294">
    <property type="entry name" value="RETICULON-4-INTERACTING PROTEIN 1, MITOCHONDRIAL"/>
    <property type="match status" value="1"/>
</dbReference>
<accession>A0AAE3GKW1</accession>
<evidence type="ECO:0000313" key="3">
    <source>
        <dbReference type="EMBL" id="MCP2169134.1"/>
    </source>
</evidence>
<comment type="caution">
    <text evidence="3">The sequence shown here is derived from an EMBL/GenBank/DDBJ whole genome shotgun (WGS) entry which is preliminary data.</text>
</comment>
<gene>
    <name evidence="3" type="ORF">LX83_006018</name>
</gene>
<evidence type="ECO:0000259" key="2">
    <source>
        <dbReference type="SMART" id="SM00829"/>
    </source>
</evidence>
<name>A0AAE3GKW1_9PSEU</name>
<dbReference type="InterPro" id="IPR002364">
    <property type="entry name" value="Quin_OxRdtase/zeta-crystal_CS"/>
</dbReference>
<dbReference type="Pfam" id="PF13602">
    <property type="entry name" value="ADH_zinc_N_2"/>
    <property type="match status" value="1"/>
</dbReference>
<proteinExistence type="predicted"/>
<organism evidence="3 4">
    <name type="scientific">Goodfellowiella coeruleoviolacea</name>
    <dbReference type="NCBI Taxonomy" id="334858"/>
    <lineage>
        <taxon>Bacteria</taxon>
        <taxon>Bacillati</taxon>
        <taxon>Actinomycetota</taxon>
        <taxon>Actinomycetes</taxon>
        <taxon>Pseudonocardiales</taxon>
        <taxon>Pseudonocardiaceae</taxon>
        <taxon>Goodfellowiella</taxon>
    </lineage>
</organism>
<dbReference type="AlphaFoldDB" id="A0AAE3GKW1"/>
<reference evidence="3" key="1">
    <citation type="submission" date="2022-06" db="EMBL/GenBank/DDBJ databases">
        <title>Genomic Encyclopedia of Archaeal and Bacterial Type Strains, Phase II (KMG-II): from individual species to whole genera.</title>
        <authorList>
            <person name="Goeker M."/>
        </authorList>
    </citation>
    <scope>NUCLEOTIDE SEQUENCE</scope>
    <source>
        <strain evidence="3">DSM 43935</strain>
    </source>
</reference>
<sequence>MKHTMRVARQEKYGPDQELEIVEVDVPGVLPGEVLVRVRAAGVNPVDWKTRAGGGIAGLLGDGPLVPGWDVSGVVEEVGPGVTRFAVGDEVYGMPRFPGRANAYAEYVSAPARHLVRKPAAIDHVRAAAVPLAGLTAWQALVDTAEIAAGQRVLILAAAGGVGHLAVQIAKARGAHVIGTASAGKHGFLRELGVDEVVDYTTTDVADVVRDADVVLDLLGGEHTNRVLPTLRPGGLLITTPTPPAPEAEQAAAAAGVRLTWVLVEPDHHALDQLSELIERGRVRVEVDGTWPLAQAGQAHKIGSAGHTRGKIVLEVA</sequence>
<dbReference type="PANTHER" id="PTHR11695">
    <property type="entry name" value="ALCOHOL DEHYDROGENASE RELATED"/>
    <property type="match status" value="1"/>
</dbReference>
<dbReference type="SUPFAM" id="SSF51735">
    <property type="entry name" value="NAD(P)-binding Rossmann-fold domains"/>
    <property type="match status" value="1"/>
</dbReference>
<dbReference type="SUPFAM" id="SSF50129">
    <property type="entry name" value="GroES-like"/>
    <property type="match status" value="1"/>
</dbReference>
<dbReference type="PROSITE" id="PS01162">
    <property type="entry name" value="QOR_ZETA_CRYSTAL"/>
    <property type="match status" value="1"/>
</dbReference>
<dbReference type="Proteomes" id="UP001206128">
    <property type="component" value="Unassembled WGS sequence"/>
</dbReference>
<dbReference type="GO" id="GO:0016491">
    <property type="term" value="F:oxidoreductase activity"/>
    <property type="evidence" value="ECO:0007669"/>
    <property type="project" value="UniProtKB-KW"/>
</dbReference>
<dbReference type="InterPro" id="IPR011032">
    <property type="entry name" value="GroES-like_sf"/>
</dbReference>
<dbReference type="GO" id="GO:0008270">
    <property type="term" value="F:zinc ion binding"/>
    <property type="evidence" value="ECO:0007669"/>
    <property type="project" value="InterPro"/>
</dbReference>
<keyword evidence="1" id="KW-0560">Oxidoreductase</keyword>